<dbReference type="GO" id="GO:0003676">
    <property type="term" value="F:nucleic acid binding"/>
    <property type="evidence" value="ECO:0007669"/>
    <property type="project" value="InterPro"/>
</dbReference>
<protein>
    <submittedName>
        <fullName evidence="1">Uncharacterized protein</fullName>
    </submittedName>
</protein>
<feature type="non-terminal residue" evidence="1">
    <location>
        <position position="1"/>
    </location>
</feature>
<accession>A0A3N4J3Z2</accession>
<dbReference type="AlphaFoldDB" id="A0A3N4J3Z2"/>
<dbReference type="Gene3D" id="3.30.420.10">
    <property type="entry name" value="Ribonuclease H-like superfamily/Ribonuclease H"/>
    <property type="match status" value="1"/>
</dbReference>
<gene>
    <name evidence="1" type="ORF">L873DRAFT_1714619</name>
</gene>
<dbReference type="Proteomes" id="UP000276215">
    <property type="component" value="Unassembled WGS sequence"/>
</dbReference>
<keyword evidence="2" id="KW-1185">Reference proteome</keyword>
<evidence type="ECO:0000313" key="2">
    <source>
        <dbReference type="Proteomes" id="UP000276215"/>
    </source>
</evidence>
<dbReference type="EMBL" id="ML120499">
    <property type="protein sequence ID" value="RPA91301.1"/>
    <property type="molecule type" value="Genomic_DNA"/>
</dbReference>
<reference evidence="1 2" key="1">
    <citation type="journal article" date="2018" name="Nat. Ecol. Evol.">
        <title>Pezizomycetes genomes reveal the molecular basis of ectomycorrhizal truffle lifestyle.</title>
        <authorList>
            <person name="Murat C."/>
            <person name="Payen T."/>
            <person name="Noel B."/>
            <person name="Kuo A."/>
            <person name="Morin E."/>
            <person name="Chen J."/>
            <person name="Kohler A."/>
            <person name="Krizsan K."/>
            <person name="Balestrini R."/>
            <person name="Da Silva C."/>
            <person name="Montanini B."/>
            <person name="Hainaut M."/>
            <person name="Levati E."/>
            <person name="Barry K.W."/>
            <person name="Belfiori B."/>
            <person name="Cichocki N."/>
            <person name="Clum A."/>
            <person name="Dockter R.B."/>
            <person name="Fauchery L."/>
            <person name="Guy J."/>
            <person name="Iotti M."/>
            <person name="Le Tacon F."/>
            <person name="Lindquist E.A."/>
            <person name="Lipzen A."/>
            <person name="Malagnac F."/>
            <person name="Mello A."/>
            <person name="Molinier V."/>
            <person name="Miyauchi S."/>
            <person name="Poulain J."/>
            <person name="Riccioni C."/>
            <person name="Rubini A."/>
            <person name="Sitrit Y."/>
            <person name="Splivallo R."/>
            <person name="Traeger S."/>
            <person name="Wang M."/>
            <person name="Zifcakova L."/>
            <person name="Wipf D."/>
            <person name="Zambonelli A."/>
            <person name="Paolocci F."/>
            <person name="Nowrousian M."/>
            <person name="Ottonello S."/>
            <person name="Baldrian P."/>
            <person name="Spatafora J.W."/>
            <person name="Henrissat B."/>
            <person name="Nagy L.G."/>
            <person name="Aury J.M."/>
            <person name="Wincker P."/>
            <person name="Grigoriev I.V."/>
            <person name="Bonfante P."/>
            <person name="Martin F.M."/>
        </authorList>
    </citation>
    <scope>NUCLEOTIDE SEQUENCE [LARGE SCALE GENOMIC DNA]</scope>
    <source>
        <strain evidence="1 2">120613-1</strain>
    </source>
</reference>
<evidence type="ECO:0000313" key="1">
    <source>
        <dbReference type="EMBL" id="RPA91301.1"/>
    </source>
</evidence>
<dbReference type="STRING" id="1336337.A0A3N4J3Z2"/>
<dbReference type="InterPro" id="IPR036397">
    <property type="entry name" value="RNaseH_sf"/>
</dbReference>
<name>A0A3N4J3Z2_9PEZI</name>
<sequence>WPPQSLDLNLIEALWGDMETELGETFGWIKDIEVIIRVVKAIWDSIEISRLDGLIRSMPERLKAVIAAGSLATAY</sequence>
<proteinExistence type="predicted"/>
<organism evidence="1 2">
    <name type="scientific">Choiromyces venosus 120613-1</name>
    <dbReference type="NCBI Taxonomy" id="1336337"/>
    <lineage>
        <taxon>Eukaryota</taxon>
        <taxon>Fungi</taxon>
        <taxon>Dikarya</taxon>
        <taxon>Ascomycota</taxon>
        <taxon>Pezizomycotina</taxon>
        <taxon>Pezizomycetes</taxon>
        <taxon>Pezizales</taxon>
        <taxon>Tuberaceae</taxon>
        <taxon>Choiromyces</taxon>
    </lineage>
</organism>
<dbReference type="OrthoDB" id="5410741at2759"/>